<evidence type="ECO:0000313" key="2">
    <source>
        <dbReference type="EMBL" id="RHA73680.1"/>
    </source>
</evidence>
<protein>
    <submittedName>
        <fullName evidence="2">Crp/Fnr family transcriptional regulator</fullName>
    </submittedName>
</protein>
<evidence type="ECO:0000259" key="1">
    <source>
        <dbReference type="Pfam" id="PF00027"/>
    </source>
</evidence>
<dbReference type="Pfam" id="PF00027">
    <property type="entry name" value="cNMP_binding"/>
    <property type="match status" value="1"/>
</dbReference>
<dbReference type="RefSeq" id="WP_118400828.1">
    <property type="nucleotide sequence ID" value="NZ_CABJGD010000032.1"/>
</dbReference>
<dbReference type="EMBL" id="QSFT01000032">
    <property type="protein sequence ID" value="RHA73680.1"/>
    <property type="molecule type" value="Genomic_DNA"/>
</dbReference>
<dbReference type="InterPro" id="IPR014710">
    <property type="entry name" value="RmlC-like_jellyroll"/>
</dbReference>
<feature type="domain" description="Cyclic nucleotide-binding" evidence="1">
    <location>
        <begin position="37"/>
        <end position="122"/>
    </location>
</feature>
<dbReference type="CDD" id="cd00038">
    <property type="entry name" value="CAP_ED"/>
    <property type="match status" value="1"/>
</dbReference>
<dbReference type="InterPro" id="IPR000595">
    <property type="entry name" value="cNMP-bd_dom"/>
</dbReference>
<dbReference type="AlphaFoldDB" id="A0A413SWS8"/>
<accession>A0A413SWS8</accession>
<sequence length="193" mass="22179">MDNYPEISNIRKSIKSHYPVSDESIDLLGKHFRKHLFPAKHLIIRGCIIDRNVYFIEKGLTRSYCLADGNEHTTWFSKEGDITFGLLCLYHNRAGFEYVETIEPTLAYSIPISILNELYETNIEIANWGRVIHQECLLSLQCIRIDNLTMTAKERYEALLSTFPDICQRVNLGYIASFLGISISTLSRIRAGK</sequence>
<proteinExistence type="predicted"/>
<evidence type="ECO:0000313" key="3">
    <source>
        <dbReference type="Proteomes" id="UP000283855"/>
    </source>
</evidence>
<comment type="caution">
    <text evidence="2">The sequence shown here is derived from an EMBL/GenBank/DDBJ whole genome shotgun (WGS) entry which is preliminary data.</text>
</comment>
<gene>
    <name evidence="2" type="ORF">DW921_12350</name>
</gene>
<dbReference type="Proteomes" id="UP000283855">
    <property type="component" value="Unassembled WGS sequence"/>
</dbReference>
<dbReference type="Gene3D" id="2.60.120.10">
    <property type="entry name" value="Jelly Rolls"/>
    <property type="match status" value="1"/>
</dbReference>
<name>A0A413SWS8_9BACT</name>
<dbReference type="SUPFAM" id="SSF51206">
    <property type="entry name" value="cAMP-binding domain-like"/>
    <property type="match status" value="1"/>
</dbReference>
<reference evidence="2 3" key="1">
    <citation type="submission" date="2018-08" db="EMBL/GenBank/DDBJ databases">
        <title>A genome reference for cultivated species of the human gut microbiota.</title>
        <authorList>
            <person name="Zou Y."/>
            <person name="Xue W."/>
            <person name="Luo G."/>
        </authorList>
    </citation>
    <scope>NUCLEOTIDE SEQUENCE [LARGE SCALE GENOMIC DNA]</scope>
    <source>
        <strain evidence="2 3">AM42-38</strain>
    </source>
</reference>
<organism evidence="2 3">
    <name type="scientific">Phocaeicola coprophilus</name>
    <dbReference type="NCBI Taxonomy" id="387090"/>
    <lineage>
        <taxon>Bacteria</taxon>
        <taxon>Pseudomonadati</taxon>
        <taxon>Bacteroidota</taxon>
        <taxon>Bacteroidia</taxon>
        <taxon>Bacteroidales</taxon>
        <taxon>Bacteroidaceae</taxon>
        <taxon>Phocaeicola</taxon>
    </lineage>
</organism>
<dbReference type="InterPro" id="IPR018490">
    <property type="entry name" value="cNMP-bd_dom_sf"/>
</dbReference>